<dbReference type="InterPro" id="IPR045864">
    <property type="entry name" value="aa-tRNA-synth_II/BPL/LPL"/>
</dbReference>
<feature type="domain" description="Aminoacyl-transfer RNA synthetases class-II family profile" evidence="10">
    <location>
        <begin position="38"/>
        <end position="315"/>
    </location>
</feature>
<dbReference type="SUPFAM" id="SSF55681">
    <property type="entry name" value="Class II aaRS and biotin synthetases"/>
    <property type="match status" value="1"/>
</dbReference>
<keyword evidence="7 11" id="KW-0030">Aminoacyl-tRNA synthetase</keyword>
<dbReference type="PROSITE" id="PS50862">
    <property type="entry name" value="AA_TRNA_LIGASE_II"/>
    <property type="match status" value="1"/>
</dbReference>
<evidence type="ECO:0000256" key="7">
    <source>
        <dbReference type="ARBA" id="ARBA00023146"/>
    </source>
</evidence>
<dbReference type="GO" id="GO:0004827">
    <property type="term" value="F:proline-tRNA ligase activity"/>
    <property type="evidence" value="ECO:0007669"/>
    <property type="project" value="UniProtKB-EC"/>
</dbReference>
<dbReference type="Pfam" id="PF00587">
    <property type="entry name" value="tRNA-synt_2b"/>
    <property type="match status" value="1"/>
</dbReference>
<evidence type="ECO:0000256" key="5">
    <source>
        <dbReference type="ARBA" id="ARBA00022840"/>
    </source>
</evidence>
<dbReference type="InterPro" id="IPR002314">
    <property type="entry name" value="aa-tRNA-synt_IIb"/>
</dbReference>
<accession>A0A2H0V8V7</accession>
<name>A0A2H0V8V7_9BACT</name>
<keyword evidence="6" id="KW-0648">Protein biosynthesis</keyword>
<dbReference type="InterPro" id="IPR004154">
    <property type="entry name" value="Anticodon-bd"/>
</dbReference>
<dbReference type="InterPro" id="IPR002316">
    <property type="entry name" value="Pro-tRNA-ligase_IIa"/>
</dbReference>
<comment type="catalytic activity">
    <reaction evidence="9">
        <text>tRNA(Pro) + L-proline + ATP = L-prolyl-tRNA(Pro) + AMP + diphosphate</text>
        <dbReference type="Rhea" id="RHEA:14305"/>
        <dbReference type="Rhea" id="RHEA-COMP:9700"/>
        <dbReference type="Rhea" id="RHEA-COMP:9702"/>
        <dbReference type="ChEBI" id="CHEBI:30616"/>
        <dbReference type="ChEBI" id="CHEBI:33019"/>
        <dbReference type="ChEBI" id="CHEBI:60039"/>
        <dbReference type="ChEBI" id="CHEBI:78442"/>
        <dbReference type="ChEBI" id="CHEBI:78532"/>
        <dbReference type="ChEBI" id="CHEBI:456215"/>
        <dbReference type="EC" id="6.1.1.15"/>
    </reaction>
</comment>
<evidence type="ECO:0000256" key="6">
    <source>
        <dbReference type="ARBA" id="ARBA00022917"/>
    </source>
</evidence>
<dbReference type="InterPro" id="IPR050062">
    <property type="entry name" value="Pro-tRNA_synthetase"/>
</dbReference>
<comment type="caution">
    <text evidence="11">The sequence shown here is derived from an EMBL/GenBank/DDBJ whole genome shotgun (WGS) entry which is preliminary data.</text>
</comment>
<dbReference type="InterPro" id="IPR044140">
    <property type="entry name" value="ProRS_anticodon_short"/>
</dbReference>
<organism evidence="11 12">
    <name type="scientific">Candidatus Falkowbacteria bacterium CG10_big_fil_rev_8_21_14_0_10_37_18</name>
    <dbReference type="NCBI Taxonomy" id="1974562"/>
    <lineage>
        <taxon>Bacteria</taxon>
        <taxon>Candidatus Falkowiibacteriota</taxon>
    </lineage>
</organism>
<reference evidence="12" key="1">
    <citation type="submission" date="2017-09" db="EMBL/GenBank/DDBJ databases">
        <title>Depth-based differentiation of microbial function through sediment-hosted aquifers and enrichment of novel symbionts in the deep terrestrial subsurface.</title>
        <authorList>
            <person name="Probst A.J."/>
            <person name="Ladd B."/>
            <person name="Jarett J.K."/>
            <person name="Geller-Mcgrath D.E."/>
            <person name="Sieber C.M.K."/>
            <person name="Emerson J.B."/>
            <person name="Anantharaman K."/>
            <person name="Thomas B.C."/>
            <person name="Malmstrom R."/>
            <person name="Stieglmeier M."/>
            <person name="Klingl A."/>
            <person name="Woyke T."/>
            <person name="Ryan C.M."/>
            <person name="Banfield J.F."/>
        </authorList>
    </citation>
    <scope>NUCLEOTIDE SEQUENCE [LARGE SCALE GENOMIC DNA]</scope>
</reference>
<sequence>MRQSKLFTKTVKELPKDEGSYNAQALIRAGFIDKVAAGVYSYLPLGKRVIENICQIVREEMNSVGGQEISMTALIPKENLESSQRWDNFDVLFRLTGQDQREYALGATHEEIVAPLAKKFISSYKDLPFAAYQIQTKFRNEKRAKAGLLRGREFLMKDLYSFHTDQADLDLYYDQVTEAYWRIFDRLGLKDKTYLTYASGGSFAKYSHEFQTLAESGEDLIYICEKCRVAVNREIIAEQDSCPLCGQKELIEKKAIETGNIFKLGTRFSAPFNVQYKDKEGVEKPVIMGCYGFGPSRVMGTIVEIFHDEKGMMWPENIAPFSVQLISLNTPEESDKLYQELEDAGIKTLYDDRDISAGGKFADADLIGCPYRLVVSSKTLAADSVELKARTEENSELIKLQDILKNLMARLSKS</sequence>
<dbReference type="AlphaFoldDB" id="A0A2H0V8V7"/>
<dbReference type="EC" id="6.1.1.15" evidence="1"/>
<evidence type="ECO:0000313" key="11">
    <source>
        <dbReference type="EMBL" id="PIR95503.1"/>
    </source>
</evidence>
<evidence type="ECO:0000256" key="3">
    <source>
        <dbReference type="ARBA" id="ARBA00022598"/>
    </source>
</evidence>
<dbReference type="Pfam" id="PF03129">
    <property type="entry name" value="HGTP_anticodon"/>
    <property type="match status" value="1"/>
</dbReference>
<dbReference type="GO" id="GO:0006433">
    <property type="term" value="P:prolyl-tRNA aminoacylation"/>
    <property type="evidence" value="ECO:0007669"/>
    <property type="project" value="InterPro"/>
</dbReference>
<keyword evidence="4" id="KW-0547">Nucleotide-binding</keyword>
<evidence type="ECO:0000259" key="10">
    <source>
        <dbReference type="PROSITE" id="PS50862"/>
    </source>
</evidence>
<dbReference type="PANTHER" id="PTHR42753">
    <property type="entry name" value="MITOCHONDRIAL RIBOSOME PROTEIN L39/PROLYL-TRNA LIGASE FAMILY MEMBER"/>
    <property type="match status" value="1"/>
</dbReference>
<evidence type="ECO:0000256" key="4">
    <source>
        <dbReference type="ARBA" id="ARBA00022741"/>
    </source>
</evidence>
<dbReference type="Proteomes" id="UP000229972">
    <property type="component" value="Unassembled WGS sequence"/>
</dbReference>
<keyword evidence="5" id="KW-0067">ATP-binding</keyword>
<dbReference type="EMBL" id="PFAL01000018">
    <property type="protein sequence ID" value="PIR95503.1"/>
    <property type="molecule type" value="Genomic_DNA"/>
</dbReference>
<dbReference type="SUPFAM" id="SSF52954">
    <property type="entry name" value="Class II aaRS ABD-related"/>
    <property type="match status" value="1"/>
</dbReference>
<evidence type="ECO:0000256" key="9">
    <source>
        <dbReference type="ARBA" id="ARBA00047671"/>
    </source>
</evidence>
<dbReference type="PANTHER" id="PTHR42753:SF2">
    <property type="entry name" value="PROLINE--TRNA LIGASE"/>
    <property type="match status" value="1"/>
</dbReference>
<proteinExistence type="predicted"/>
<dbReference type="Gene3D" id="3.40.50.800">
    <property type="entry name" value="Anticodon-binding domain"/>
    <property type="match status" value="1"/>
</dbReference>
<evidence type="ECO:0000313" key="12">
    <source>
        <dbReference type="Proteomes" id="UP000229972"/>
    </source>
</evidence>
<dbReference type="CDD" id="cd00861">
    <property type="entry name" value="ProRS_anticodon_short"/>
    <property type="match status" value="1"/>
</dbReference>
<dbReference type="Gene3D" id="3.30.930.10">
    <property type="entry name" value="Bira Bifunctional Protein, Domain 2"/>
    <property type="match status" value="1"/>
</dbReference>
<dbReference type="GO" id="GO:0005829">
    <property type="term" value="C:cytosol"/>
    <property type="evidence" value="ECO:0007669"/>
    <property type="project" value="TreeGrafter"/>
</dbReference>
<evidence type="ECO:0000256" key="8">
    <source>
        <dbReference type="ARBA" id="ARBA00029731"/>
    </source>
</evidence>
<keyword evidence="3" id="KW-0436">Ligase</keyword>
<evidence type="ECO:0000256" key="1">
    <source>
        <dbReference type="ARBA" id="ARBA00012831"/>
    </source>
</evidence>
<protein>
    <recommendedName>
        <fullName evidence="2">Proline--tRNA ligase</fullName>
        <ecNumber evidence="1">6.1.1.15</ecNumber>
    </recommendedName>
    <alternativeName>
        <fullName evidence="8">Prolyl-tRNA synthetase</fullName>
    </alternativeName>
</protein>
<evidence type="ECO:0000256" key="2">
    <source>
        <dbReference type="ARBA" id="ARBA00019110"/>
    </source>
</evidence>
<dbReference type="InterPro" id="IPR006195">
    <property type="entry name" value="aa-tRNA-synth_II"/>
</dbReference>
<gene>
    <name evidence="11" type="ORF">COT93_02120</name>
</gene>
<dbReference type="InterPro" id="IPR036621">
    <property type="entry name" value="Anticodon-bd_dom_sf"/>
</dbReference>
<dbReference type="PRINTS" id="PR01046">
    <property type="entry name" value="TRNASYNTHPRO"/>
</dbReference>
<dbReference type="GO" id="GO:0005524">
    <property type="term" value="F:ATP binding"/>
    <property type="evidence" value="ECO:0007669"/>
    <property type="project" value="UniProtKB-KW"/>
</dbReference>